<evidence type="ECO:0000313" key="2">
    <source>
        <dbReference type="Proteomes" id="UP001165101"/>
    </source>
</evidence>
<accession>A0ACB5TPC6</accession>
<protein>
    <submittedName>
        <fullName evidence="1">Unnamed protein product</fullName>
    </submittedName>
</protein>
<proteinExistence type="predicted"/>
<evidence type="ECO:0000313" key="1">
    <source>
        <dbReference type="EMBL" id="GME91253.1"/>
    </source>
</evidence>
<organism evidence="1 2">
    <name type="scientific">Candida boidinii</name>
    <name type="common">Yeast</name>
    <dbReference type="NCBI Taxonomy" id="5477"/>
    <lineage>
        <taxon>Eukaryota</taxon>
        <taxon>Fungi</taxon>
        <taxon>Dikarya</taxon>
        <taxon>Ascomycota</taxon>
        <taxon>Saccharomycotina</taxon>
        <taxon>Pichiomycetes</taxon>
        <taxon>Pichiales</taxon>
        <taxon>Pichiaceae</taxon>
        <taxon>Ogataea</taxon>
        <taxon>Ogataea/Candida clade</taxon>
    </lineage>
</organism>
<keyword evidence="2" id="KW-1185">Reference proteome</keyword>
<sequence>MTTIGIAFGNSTSSISITRDGKVEVIANPDGDRFIPSALSYVGDDEYHGAQAVAQLVRNPRSTIVNFRDFIGLPFSKIDPTNSQASAHPIDVNGQVAYKINDETLTIEEVTKRHLKNLKLAAEDYSGQEVEACVMTVPTNFTQEQKDALTKISNEAGVKILQLINEPSAALLSHLTTNDSLLEDKIFVVADFGGVRSDAAVIAVRGGILTILATAHDYELGGDKLDDALSEFFSKEFEKKYKADPRKNERSLAKLKAACIVTKHTLSNVQTSTISIDSLAEGFDFHSTINRLRFELVGRQVFSQMTAFVESVVKKAGLENLDIDEVLLVGGSSKIPKVAANVQIVFPESTVIVAPAFNTKTTDPNELISRGAALQASMVESFDAEEIQESLQPVVVNTQHISKPIGVAGANGEFIQIISAETAYPIRKSITLDVSGPTAFVEVYEGKRTVKETVVEAEKFSDDEDDEFSDDEPEVVKEVVYVPGTLLAQLGVTSVEGKKVEIIANITKDGSLQITARSGATVVKGDVVSA</sequence>
<name>A0ACB5TPC6_CANBO</name>
<dbReference type="Proteomes" id="UP001165101">
    <property type="component" value="Unassembled WGS sequence"/>
</dbReference>
<comment type="caution">
    <text evidence="1">The sequence shown here is derived from an EMBL/GenBank/DDBJ whole genome shotgun (WGS) entry which is preliminary data.</text>
</comment>
<reference evidence="1" key="1">
    <citation type="submission" date="2023-04" db="EMBL/GenBank/DDBJ databases">
        <title>Candida boidinii NBRC 1967.</title>
        <authorList>
            <person name="Ichikawa N."/>
            <person name="Sato H."/>
            <person name="Tonouchi N."/>
        </authorList>
    </citation>
    <scope>NUCLEOTIDE SEQUENCE</scope>
    <source>
        <strain evidence="1">NBRC 1967</strain>
    </source>
</reference>
<dbReference type="EMBL" id="BSXV01000957">
    <property type="protein sequence ID" value="GME91253.1"/>
    <property type="molecule type" value="Genomic_DNA"/>
</dbReference>
<gene>
    <name evidence="1" type="ORF">Cboi01_000222800</name>
</gene>